<dbReference type="Pfam" id="PF02384">
    <property type="entry name" value="N6_Mtase"/>
    <property type="match status" value="1"/>
</dbReference>
<gene>
    <name evidence="10" type="ORF">SAMN04487824_1243</name>
</gene>
<evidence type="ECO:0000256" key="2">
    <source>
        <dbReference type="ARBA" id="ARBA00011900"/>
    </source>
</evidence>
<keyword evidence="11" id="KW-1185">Reference proteome</keyword>
<evidence type="ECO:0000313" key="11">
    <source>
        <dbReference type="Proteomes" id="UP000198528"/>
    </source>
</evidence>
<keyword evidence="3" id="KW-0489">Methyltransferase</keyword>
<dbReference type="PRINTS" id="PR00507">
    <property type="entry name" value="N12N6MTFRASE"/>
</dbReference>
<dbReference type="EC" id="2.1.1.72" evidence="2"/>
<dbReference type="EMBL" id="FMZL01000024">
    <property type="protein sequence ID" value="SDC57537.1"/>
    <property type="molecule type" value="Genomic_DNA"/>
</dbReference>
<comment type="similarity">
    <text evidence="1">Belongs to the N(4)/N(6)-methyltransferase family.</text>
</comment>
<evidence type="ECO:0000256" key="3">
    <source>
        <dbReference type="ARBA" id="ARBA00022603"/>
    </source>
</evidence>
<keyword evidence="5" id="KW-0949">S-adenosyl-L-methionine</keyword>
<dbReference type="Pfam" id="PF12161">
    <property type="entry name" value="HsdM_N"/>
    <property type="match status" value="1"/>
</dbReference>
<name>A0A1G6MQN6_9ACTN</name>
<accession>A0A1G6MQN6</accession>
<evidence type="ECO:0000256" key="1">
    <source>
        <dbReference type="ARBA" id="ARBA00006594"/>
    </source>
</evidence>
<dbReference type="GO" id="GO:0032259">
    <property type="term" value="P:methylation"/>
    <property type="evidence" value="ECO:0007669"/>
    <property type="project" value="UniProtKB-KW"/>
</dbReference>
<dbReference type="RefSeq" id="WP_218118130.1">
    <property type="nucleotide sequence ID" value="NZ_FMZL01000024.1"/>
</dbReference>
<reference evidence="11" key="1">
    <citation type="submission" date="2016-10" db="EMBL/GenBank/DDBJ databases">
        <authorList>
            <person name="Varghese N."/>
            <person name="Submissions S."/>
        </authorList>
    </citation>
    <scope>NUCLEOTIDE SEQUENCE [LARGE SCALE GENOMIC DNA]</scope>
    <source>
        <strain evidence="11">DSM 22619</strain>
    </source>
</reference>
<dbReference type="InterPro" id="IPR052916">
    <property type="entry name" value="Type-I_RE_MTase_Subunit"/>
</dbReference>
<dbReference type="GO" id="GO:0003677">
    <property type="term" value="F:DNA binding"/>
    <property type="evidence" value="ECO:0007669"/>
    <property type="project" value="InterPro"/>
</dbReference>
<sequence length="515" mass="58091">MGRPRGSKNKMTKATNTQEIGFEEKIWQAADRMRGHIDPSEYKNVVLGLIFLKYISDRFEQKHAELVAEGEGFEEDRDEYEAEGIFWVPRDARWEAVASAAHTPEVGKVIDNAMRQIEAENDSLKGILPKNFARQELDKRMLGDVVDLFTNVKMTSEGNTQDVLGRTYEYCLAKFAEQEGKNAGEFYTPTCIVRTLVEIIQPYHGRVYDPCCGSGGMFVQSAQFVEHHSGSIRDISVFGQESNPTTWKMAKMNLAIRGIEADLGPHNADTFFEDLHQDKRFDFVLANPPFNDSDWGGERLRDDPRWDYGVPPVGNANFAWMQHMIHHLNDHGRMGMVLANGSLSSQQSGEGDIRANIVKDDIVEGIVALPDKLFYSTGIPVCLWIIDKGKKARSEESGKVLFVDARELGTMVTRKLRELKDGDISKIAGAFDDFRKGALEPEKGFCAVATLGEIERQDYILTPGRYVGIADEEDDDEPFDEKMKRLTGELSKCFEESDRLQEEIKKNLEAIGYGF</sequence>
<dbReference type="Gene3D" id="1.20.1260.30">
    <property type="match status" value="1"/>
</dbReference>
<evidence type="ECO:0000256" key="6">
    <source>
        <dbReference type="ARBA" id="ARBA00022747"/>
    </source>
</evidence>
<dbReference type="Gene3D" id="3.40.50.150">
    <property type="entry name" value="Vaccinia Virus protein VP39"/>
    <property type="match status" value="1"/>
</dbReference>
<comment type="catalytic activity">
    <reaction evidence="7">
        <text>a 2'-deoxyadenosine in DNA + S-adenosyl-L-methionine = an N(6)-methyl-2'-deoxyadenosine in DNA + S-adenosyl-L-homocysteine + H(+)</text>
        <dbReference type="Rhea" id="RHEA:15197"/>
        <dbReference type="Rhea" id="RHEA-COMP:12418"/>
        <dbReference type="Rhea" id="RHEA-COMP:12419"/>
        <dbReference type="ChEBI" id="CHEBI:15378"/>
        <dbReference type="ChEBI" id="CHEBI:57856"/>
        <dbReference type="ChEBI" id="CHEBI:59789"/>
        <dbReference type="ChEBI" id="CHEBI:90615"/>
        <dbReference type="ChEBI" id="CHEBI:90616"/>
        <dbReference type="EC" id="2.1.1.72"/>
    </reaction>
</comment>
<evidence type="ECO:0000259" key="8">
    <source>
        <dbReference type="Pfam" id="PF02384"/>
    </source>
</evidence>
<feature type="domain" description="DNA methylase adenine-specific" evidence="8">
    <location>
        <begin position="160"/>
        <end position="475"/>
    </location>
</feature>
<evidence type="ECO:0000313" key="10">
    <source>
        <dbReference type="EMBL" id="SDC57537.1"/>
    </source>
</evidence>
<dbReference type="GO" id="GO:0009007">
    <property type="term" value="F:site-specific DNA-methyltransferase (adenine-specific) activity"/>
    <property type="evidence" value="ECO:0007669"/>
    <property type="project" value="UniProtKB-EC"/>
</dbReference>
<dbReference type="PANTHER" id="PTHR42998:SF1">
    <property type="entry name" value="TYPE I RESTRICTION ENZYME HINDI METHYLASE SUBUNIT"/>
    <property type="match status" value="1"/>
</dbReference>
<dbReference type="InterPro" id="IPR029063">
    <property type="entry name" value="SAM-dependent_MTases_sf"/>
</dbReference>
<organism evidence="10 11">
    <name type="scientific">Parafannyhessea umbonata</name>
    <dbReference type="NCBI Taxonomy" id="604330"/>
    <lineage>
        <taxon>Bacteria</taxon>
        <taxon>Bacillati</taxon>
        <taxon>Actinomycetota</taxon>
        <taxon>Coriobacteriia</taxon>
        <taxon>Coriobacteriales</taxon>
        <taxon>Atopobiaceae</taxon>
        <taxon>Parafannyhessea</taxon>
    </lineage>
</organism>
<keyword evidence="6" id="KW-0680">Restriction system</keyword>
<evidence type="ECO:0000256" key="4">
    <source>
        <dbReference type="ARBA" id="ARBA00022679"/>
    </source>
</evidence>
<dbReference type="InterPro" id="IPR003356">
    <property type="entry name" value="DNA_methylase_A-5"/>
</dbReference>
<keyword evidence="4" id="KW-0808">Transferase</keyword>
<dbReference type="InterPro" id="IPR022749">
    <property type="entry name" value="D12N6_MeTrfase_N"/>
</dbReference>
<evidence type="ECO:0000256" key="5">
    <source>
        <dbReference type="ARBA" id="ARBA00022691"/>
    </source>
</evidence>
<dbReference type="PROSITE" id="PS00092">
    <property type="entry name" value="N6_MTASE"/>
    <property type="match status" value="1"/>
</dbReference>
<dbReference type="Proteomes" id="UP000198528">
    <property type="component" value="Unassembled WGS sequence"/>
</dbReference>
<evidence type="ECO:0000256" key="7">
    <source>
        <dbReference type="ARBA" id="ARBA00047942"/>
    </source>
</evidence>
<evidence type="ECO:0000259" key="9">
    <source>
        <dbReference type="Pfam" id="PF12161"/>
    </source>
</evidence>
<dbReference type="AlphaFoldDB" id="A0A1G6MQN6"/>
<protein>
    <recommendedName>
        <fullName evidence="2">site-specific DNA-methyltransferase (adenine-specific)</fullName>
        <ecNumber evidence="2">2.1.1.72</ecNumber>
    </recommendedName>
</protein>
<dbReference type="GO" id="GO:0008170">
    <property type="term" value="F:N-methyltransferase activity"/>
    <property type="evidence" value="ECO:0007669"/>
    <property type="project" value="InterPro"/>
</dbReference>
<proteinExistence type="inferred from homology"/>
<dbReference type="InterPro" id="IPR038333">
    <property type="entry name" value="T1MK-like_N_sf"/>
</dbReference>
<dbReference type="GO" id="GO:0009307">
    <property type="term" value="P:DNA restriction-modification system"/>
    <property type="evidence" value="ECO:0007669"/>
    <property type="project" value="UniProtKB-KW"/>
</dbReference>
<dbReference type="SUPFAM" id="SSF53335">
    <property type="entry name" value="S-adenosyl-L-methionine-dependent methyltransferases"/>
    <property type="match status" value="1"/>
</dbReference>
<dbReference type="InterPro" id="IPR002052">
    <property type="entry name" value="DNA_methylase_N6_adenine_CS"/>
</dbReference>
<feature type="domain" description="N6 adenine-specific DNA methyltransferase N-terminal" evidence="9">
    <location>
        <begin position="23"/>
        <end position="149"/>
    </location>
</feature>
<dbReference type="PANTHER" id="PTHR42998">
    <property type="entry name" value="TYPE I RESTRICTION ENZYME HINDVIIP M PROTEIN-RELATED"/>
    <property type="match status" value="1"/>
</dbReference>